<dbReference type="Gene3D" id="1.20.1740.10">
    <property type="entry name" value="Amino acid/polyamine transporter I"/>
    <property type="match status" value="1"/>
</dbReference>
<evidence type="ECO:0000313" key="10">
    <source>
        <dbReference type="Proteomes" id="UP000188318"/>
    </source>
</evidence>
<protein>
    <recommendedName>
        <fullName evidence="8">Amino acid permease/ SLC12A domain-containing protein</fullName>
    </recommendedName>
</protein>
<evidence type="ECO:0000313" key="9">
    <source>
        <dbReference type="EMBL" id="OOF93649.1"/>
    </source>
</evidence>
<sequence>MQVPEANETFFSARGRVWRLASCRSHPTRLWGRPLFSSVSLSPLLQPLHPSAKMHQPSVTMEDEKIRQYGYGGPQVVNYDDEAPPLKGELELNVGGRGATQRRLKNYQVSMIGFCGGIGTGLFVGTGSAYADAGPAGLLLAYIVIGFILWCVMQSIAELATLLPTAGSFPHWATRFIDPAVGFSLAITYGYCYTIAIASEVSAAAVIVSYWSDITPAVVITVGLVAILAINLMSVSFYGHSEVLSGAIKVLCFVGLVIVAIVITAGGGPNHETIGFRYWHHGGAWTNYNGITGPTGHFLGFLSAFVNASFSFVGVETVVITAAESVDPHYSIPKAARRVTYRIAFFYILGALLIGMIVSPTNPNLVSGSDNANSSPWVIAIKQAGISALPSIVNACILISAWSAGNSYCWVGSRMIVAMTTDRQLPQVFGRVNKMGVPYVAVITSWLFGPLAYLSLGSGGPSQAFTWLLNLSTVAGLIAWATLSFCYIRFHAAMKAQGVSRDTIPWKSPFQPYTAWVGFVGSTIITLVAGFPVFLKGNWSTSNFFASYVGIPIFIVPIILWKVFKRTKFVRLSNMDLWSGRLQEGEIIIKEGGPKTRLRRFVEWFF</sequence>
<evidence type="ECO:0000256" key="7">
    <source>
        <dbReference type="SAM" id="Phobius"/>
    </source>
</evidence>
<keyword evidence="10" id="KW-1185">Reference proteome</keyword>
<dbReference type="OrthoDB" id="3900342at2759"/>
<dbReference type="PROSITE" id="PS00218">
    <property type="entry name" value="AMINO_ACID_PERMEASE_1"/>
    <property type="match status" value="1"/>
</dbReference>
<feature type="transmembrane region" description="Helical" evidence="7">
    <location>
        <begin position="183"/>
        <end position="211"/>
    </location>
</feature>
<reference evidence="10" key="1">
    <citation type="journal article" date="2017" name="Genome Biol.">
        <title>Comparative genomics reveals high biological diversity and specific adaptations in the industrially and medically important fungal genus Aspergillus.</title>
        <authorList>
            <person name="de Vries R.P."/>
            <person name="Riley R."/>
            <person name="Wiebenga A."/>
            <person name="Aguilar-Osorio G."/>
            <person name="Amillis S."/>
            <person name="Uchima C.A."/>
            <person name="Anderluh G."/>
            <person name="Asadollahi M."/>
            <person name="Askin M."/>
            <person name="Barry K."/>
            <person name="Battaglia E."/>
            <person name="Bayram O."/>
            <person name="Benocci T."/>
            <person name="Braus-Stromeyer S.A."/>
            <person name="Caldana C."/>
            <person name="Canovas D."/>
            <person name="Cerqueira G.C."/>
            <person name="Chen F."/>
            <person name="Chen W."/>
            <person name="Choi C."/>
            <person name="Clum A."/>
            <person name="Dos Santos R.A."/>
            <person name="Damasio A.R."/>
            <person name="Diallinas G."/>
            <person name="Emri T."/>
            <person name="Fekete E."/>
            <person name="Flipphi M."/>
            <person name="Freyberg S."/>
            <person name="Gallo A."/>
            <person name="Gournas C."/>
            <person name="Habgood R."/>
            <person name="Hainaut M."/>
            <person name="Harispe M.L."/>
            <person name="Henrissat B."/>
            <person name="Hilden K.S."/>
            <person name="Hope R."/>
            <person name="Hossain A."/>
            <person name="Karabika E."/>
            <person name="Karaffa L."/>
            <person name="Karanyi Z."/>
            <person name="Krasevec N."/>
            <person name="Kuo A."/>
            <person name="Kusch H."/>
            <person name="LaButti K."/>
            <person name="Lagendijk E.L."/>
            <person name="Lapidus A."/>
            <person name="Levasseur A."/>
            <person name="Lindquist E."/>
            <person name="Lipzen A."/>
            <person name="Logrieco A.F."/>
            <person name="MacCabe A."/>
            <person name="Maekelae M.R."/>
            <person name="Malavazi I."/>
            <person name="Melin P."/>
            <person name="Meyer V."/>
            <person name="Mielnichuk N."/>
            <person name="Miskei M."/>
            <person name="Molnar A.P."/>
            <person name="Mule G."/>
            <person name="Ngan C.Y."/>
            <person name="Orejas M."/>
            <person name="Orosz E."/>
            <person name="Ouedraogo J.P."/>
            <person name="Overkamp K.M."/>
            <person name="Park H.-S."/>
            <person name="Perrone G."/>
            <person name="Piumi F."/>
            <person name="Punt P.J."/>
            <person name="Ram A.F."/>
            <person name="Ramon A."/>
            <person name="Rauscher S."/>
            <person name="Record E."/>
            <person name="Riano-Pachon D.M."/>
            <person name="Robert V."/>
            <person name="Roehrig J."/>
            <person name="Ruller R."/>
            <person name="Salamov A."/>
            <person name="Salih N.S."/>
            <person name="Samson R.A."/>
            <person name="Sandor E."/>
            <person name="Sanguinetti M."/>
            <person name="Schuetze T."/>
            <person name="Sepcic K."/>
            <person name="Shelest E."/>
            <person name="Sherlock G."/>
            <person name="Sophianopoulou V."/>
            <person name="Squina F.M."/>
            <person name="Sun H."/>
            <person name="Susca A."/>
            <person name="Todd R.B."/>
            <person name="Tsang A."/>
            <person name="Unkles S.E."/>
            <person name="van de Wiele N."/>
            <person name="van Rossen-Uffink D."/>
            <person name="Oliveira J.V."/>
            <person name="Vesth T.C."/>
            <person name="Visser J."/>
            <person name="Yu J.-H."/>
            <person name="Zhou M."/>
            <person name="Andersen M.R."/>
            <person name="Archer D.B."/>
            <person name="Baker S.E."/>
            <person name="Benoit I."/>
            <person name="Brakhage A.A."/>
            <person name="Braus G.H."/>
            <person name="Fischer R."/>
            <person name="Frisvad J.C."/>
            <person name="Goldman G.H."/>
            <person name="Houbraken J."/>
            <person name="Oakley B."/>
            <person name="Pocsi I."/>
            <person name="Scazzocchio C."/>
            <person name="Seiboth B."/>
            <person name="vanKuyk P.A."/>
            <person name="Wortman J."/>
            <person name="Dyer P.S."/>
            <person name="Grigoriev I.V."/>
        </authorList>
    </citation>
    <scope>NUCLEOTIDE SEQUENCE [LARGE SCALE GENOMIC DNA]</scope>
    <source>
        <strain evidence="10">ITEM 5010</strain>
    </source>
</reference>
<feature type="transmembrane region" description="Helical" evidence="7">
    <location>
        <begin position="437"/>
        <end position="456"/>
    </location>
</feature>
<evidence type="ECO:0000256" key="5">
    <source>
        <dbReference type="ARBA" id="ARBA00022989"/>
    </source>
</evidence>
<evidence type="ECO:0000259" key="8">
    <source>
        <dbReference type="Pfam" id="PF00324"/>
    </source>
</evidence>
<feature type="transmembrane region" description="Helical" evidence="7">
    <location>
        <begin position="137"/>
        <end position="163"/>
    </location>
</feature>
<comment type="subcellular location">
    <subcellularLocation>
        <location evidence="1">Membrane</location>
        <topology evidence="1">Multi-pass membrane protein</topology>
    </subcellularLocation>
</comment>
<dbReference type="PANTHER" id="PTHR43341">
    <property type="entry name" value="AMINO ACID PERMEASE"/>
    <property type="match status" value="1"/>
</dbReference>
<name>A0A1R3RGQ0_ASPC5</name>
<keyword evidence="6 7" id="KW-0472">Membrane</keyword>
<dbReference type="PANTHER" id="PTHR43341:SF21">
    <property type="entry name" value="GENERAL AMINO ACID PERMEASE-RELATED"/>
    <property type="match status" value="1"/>
</dbReference>
<feature type="transmembrane region" description="Helical" evidence="7">
    <location>
        <begin position="217"/>
        <end position="238"/>
    </location>
</feature>
<feature type="transmembrane region" description="Helical" evidence="7">
    <location>
        <begin position="513"/>
        <end position="533"/>
    </location>
</feature>
<dbReference type="InterPro" id="IPR050524">
    <property type="entry name" value="APC_YAT"/>
</dbReference>
<dbReference type="EMBL" id="KV907504">
    <property type="protein sequence ID" value="OOF93649.1"/>
    <property type="molecule type" value="Genomic_DNA"/>
</dbReference>
<dbReference type="Pfam" id="PF00324">
    <property type="entry name" value="AA_permease"/>
    <property type="match status" value="1"/>
</dbReference>
<feature type="transmembrane region" description="Helical" evidence="7">
    <location>
        <begin position="545"/>
        <end position="564"/>
    </location>
</feature>
<organism evidence="9 10">
    <name type="scientific">Aspergillus carbonarius (strain ITEM 5010)</name>
    <dbReference type="NCBI Taxonomy" id="602072"/>
    <lineage>
        <taxon>Eukaryota</taxon>
        <taxon>Fungi</taxon>
        <taxon>Dikarya</taxon>
        <taxon>Ascomycota</taxon>
        <taxon>Pezizomycotina</taxon>
        <taxon>Eurotiomycetes</taxon>
        <taxon>Eurotiomycetidae</taxon>
        <taxon>Eurotiales</taxon>
        <taxon>Aspergillaceae</taxon>
        <taxon>Aspergillus</taxon>
        <taxon>Aspergillus subgen. Circumdati</taxon>
    </lineage>
</organism>
<feature type="transmembrane region" description="Helical" evidence="7">
    <location>
        <begin position="339"/>
        <end position="358"/>
    </location>
</feature>
<feature type="domain" description="Amino acid permease/ SLC12A" evidence="8">
    <location>
        <begin position="109"/>
        <end position="572"/>
    </location>
</feature>
<keyword evidence="3 7" id="KW-0812">Transmembrane</keyword>
<evidence type="ECO:0000256" key="6">
    <source>
        <dbReference type="ARBA" id="ARBA00023136"/>
    </source>
</evidence>
<dbReference type="GO" id="GO:0015171">
    <property type="term" value="F:amino acid transmembrane transporter activity"/>
    <property type="evidence" value="ECO:0007669"/>
    <property type="project" value="TreeGrafter"/>
</dbReference>
<dbReference type="OMA" id="TSRHIMM"/>
<dbReference type="GO" id="GO:0016020">
    <property type="term" value="C:membrane"/>
    <property type="evidence" value="ECO:0007669"/>
    <property type="project" value="UniProtKB-SubCell"/>
</dbReference>
<keyword evidence="4" id="KW-0029">Amino-acid transport</keyword>
<feature type="transmembrane region" description="Helical" evidence="7">
    <location>
        <begin position="250"/>
        <end position="268"/>
    </location>
</feature>
<dbReference type="STRING" id="602072.A0A1R3RGQ0"/>
<feature type="transmembrane region" description="Helical" evidence="7">
    <location>
        <begin position="468"/>
        <end position="492"/>
    </location>
</feature>
<accession>A0A1R3RGQ0</accession>
<evidence type="ECO:0000256" key="3">
    <source>
        <dbReference type="ARBA" id="ARBA00022692"/>
    </source>
</evidence>
<keyword evidence="5 7" id="KW-1133">Transmembrane helix</keyword>
<gene>
    <name evidence="9" type="ORF">ASPCADRAFT_209581</name>
</gene>
<dbReference type="VEuPathDB" id="FungiDB:ASPCADRAFT_209581"/>
<feature type="transmembrane region" description="Helical" evidence="7">
    <location>
        <begin position="111"/>
        <end position="131"/>
    </location>
</feature>
<feature type="transmembrane region" description="Helical" evidence="7">
    <location>
        <begin position="298"/>
        <end position="319"/>
    </location>
</feature>
<feature type="transmembrane region" description="Helical" evidence="7">
    <location>
        <begin position="392"/>
        <end position="417"/>
    </location>
</feature>
<keyword evidence="2" id="KW-0813">Transport</keyword>
<dbReference type="AlphaFoldDB" id="A0A1R3RGQ0"/>
<dbReference type="Proteomes" id="UP000188318">
    <property type="component" value="Unassembled WGS sequence"/>
</dbReference>
<evidence type="ECO:0000256" key="1">
    <source>
        <dbReference type="ARBA" id="ARBA00004141"/>
    </source>
</evidence>
<evidence type="ECO:0000256" key="4">
    <source>
        <dbReference type="ARBA" id="ARBA00022970"/>
    </source>
</evidence>
<dbReference type="InterPro" id="IPR004841">
    <property type="entry name" value="AA-permease/SLC12A_dom"/>
</dbReference>
<proteinExistence type="predicted"/>
<dbReference type="InterPro" id="IPR004840">
    <property type="entry name" value="Amino_acid_permease_CS"/>
</dbReference>
<dbReference type="FunFam" id="1.20.1740.10:FF:000006">
    <property type="entry name" value="General amino acid permease"/>
    <property type="match status" value="1"/>
</dbReference>
<evidence type="ECO:0000256" key="2">
    <source>
        <dbReference type="ARBA" id="ARBA00022448"/>
    </source>
</evidence>